<dbReference type="InterPro" id="IPR045864">
    <property type="entry name" value="aa-tRNA-synth_II/BPL/LPL"/>
</dbReference>
<gene>
    <name evidence="3" type="ORF">UFOPK4234_01003</name>
</gene>
<keyword evidence="1" id="KW-0436">Ligase</keyword>
<sequence>MSLMLPQSLLYEIFPDSCPTVLNMTWPSAPRLPLDRELLVHLLESCLPGEAIEVVEETGSTNADLVNRVKSGRAALLVAEEQSAGRGRLDRSWIAPKGSGLLFSLYWPAPLLMAPLLMGVAAADALRSTTTVPVLLKWPNDLMVSDRKLGGILASTSDGGVVIGVGINVSLTDGEKPDERATSIVMERDDSPARELLIAEIVKRFAELTSLEDAEFLERYKARSSTIGSRVRAEMVKGESIVGTAVGINAIGALLISNDAGDHVLTAGDVFHLR</sequence>
<dbReference type="Gene3D" id="2.30.30.100">
    <property type="match status" value="1"/>
</dbReference>
<proteinExistence type="predicted"/>
<dbReference type="InterPro" id="IPR004143">
    <property type="entry name" value="BPL_LPL_catalytic"/>
</dbReference>
<evidence type="ECO:0000259" key="2">
    <source>
        <dbReference type="PROSITE" id="PS51733"/>
    </source>
</evidence>
<dbReference type="PANTHER" id="PTHR12835:SF5">
    <property type="entry name" value="BIOTIN--PROTEIN LIGASE"/>
    <property type="match status" value="1"/>
</dbReference>
<dbReference type="Gene3D" id="3.30.930.10">
    <property type="entry name" value="Bira Bifunctional Protein, Domain 2"/>
    <property type="match status" value="1"/>
</dbReference>
<dbReference type="NCBIfam" id="TIGR00121">
    <property type="entry name" value="birA_ligase"/>
    <property type="match status" value="1"/>
</dbReference>
<evidence type="ECO:0000313" key="3">
    <source>
        <dbReference type="EMBL" id="CAB5039714.1"/>
    </source>
</evidence>
<dbReference type="Pfam" id="PF02237">
    <property type="entry name" value="BPL_C"/>
    <property type="match status" value="1"/>
</dbReference>
<dbReference type="PANTHER" id="PTHR12835">
    <property type="entry name" value="BIOTIN PROTEIN LIGASE"/>
    <property type="match status" value="1"/>
</dbReference>
<protein>
    <submittedName>
        <fullName evidence="3">Unannotated protein</fullName>
    </submittedName>
</protein>
<dbReference type="GO" id="GO:0004077">
    <property type="term" value="F:biotin--[biotin carboxyl-carrier protein] ligase activity"/>
    <property type="evidence" value="ECO:0007669"/>
    <property type="project" value="InterPro"/>
</dbReference>
<dbReference type="CDD" id="cd16442">
    <property type="entry name" value="BPL"/>
    <property type="match status" value="1"/>
</dbReference>
<name>A0A6J7SEH6_9ZZZZ</name>
<accession>A0A6J7SEH6</accession>
<dbReference type="SUPFAM" id="SSF55681">
    <property type="entry name" value="Class II aaRS and biotin synthetases"/>
    <property type="match status" value="1"/>
</dbReference>
<organism evidence="3">
    <name type="scientific">freshwater metagenome</name>
    <dbReference type="NCBI Taxonomy" id="449393"/>
    <lineage>
        <taxon>unclassified sequences</taxon>
        <taxon>metagenomes</taxon>
        <taxon>ecological metagenomes</taxon>
    </lineage>
</organism>
<dbReference type="PROSITE" id="PS51733">
    <property type="entry name" value="BPL_LPL_CATALYTIC"/>
    <property type="match status" value="1"/>
</dbReference>
<reference evidence="3" key="1">
    <citation type="submission" date="2020-05" db="EMBL/GenBank/DDBJ databases">
        <authorList>
            <person name="Chiriac C."/>
            <person name="Salcher M."/>
            <person name="Ghai R."/>
            <person name="Kavagutti S V."/>
        </authorList>
    </citation>
    <scope>NUCLEOTIDE SEQUENCE</scope>
</reference>
<dbReference type="EMBL" id="CAFBQA010000055">
    <property type="protein sequence ID" value="CAB5039714.1"/>
    <property type="molecule type" value="Genomic_DNA"/>
</dbReference>
<dbReference type="InterPro" id="IPR003142">
    <property type="entry name" value="BPL_C"/>
</dbReference>
<feature type="domain" description="BPL/LPL catalytic" evidence="2">
    <location>
        <begin position="37"/>
        <end position="213"/>
    </location>
</feature>
<evidence type="ECO:0000256" key="1">
    <source>
        <dbReference type="ARBA" id="ARBA00022598"/>
    </source>
</evidence>
<dbReference type="InterPro" id="IPR004408">
    <property type="entry name" value="Biotin_CoA_COase_ligase"/>
</dbReference>
<dbReference type="Pfam" id="PF03099">
    <property type="entry name" value="BPL_LplA_LipB"/>
    <property type="match status" value="1"/>
</dbReference>
<dbReference type="AlphaFoldDB" id="A0A6J7SEH6"/>
<dbReference type="GO" id="GO:0005737">
    <property type="term" value="C:cytoplasm"/>
    <property type="evidence" value="ECO:0007669"/>
    <property type="project" value="TreeGrafter"/>
</dbReference>